<evidence type="ECO:0000256" key="8">
    <source>
        <dbReference type="ARBA" id="ARBA00022840"/>
    </source>
</evidence>
<dbReference type="OrthoDB" id="9778146at2"/>
<evidence type="ECO:0000313" key="12">
    <source>
        <dbReference type="EMBL" id="EGO65894.1"/>
    </source>
</evidence>
<keyword evidence="8 11" id="KW-0067">ATP-binding</keyword>
<feature type="binding site" evidence="11">
    <location>
        <position position="46"/>
    </location>
    <ligand>
        <name>substrate</name>
    </ligand>
</feature>
<dbReference type="GO" id="GO:0005524">
    <property type="term" value="F:ATP binding"/>
    <property type="evidence" value="ECO:0007669"/>
    <property type="project" value="UniProtKB-UniRule"/>
</dbReference>
<comment type="similarity">
    <text evidence="11">Belongs to the Thz kinase family.</text>
</comment>
<keyword evidence="13" id="KW-1185">Reference proteome</keyword>
<keyword evidence="7 11" id="KW-0418">Kinase</keyword>
<dbReference type="AlphaFoldDB" id="F7NDN2"/>
<dbReference type="Proteomes" id="UP000003240">
    <property type="component" value="Unassembled WGS sequence"/>
</dbReference>
<dbReference type="NCBIfam" id="TIGR00694">
    <property type="entry name" value="thiM"/>
    <property type="match status" value="1"/>
</dbReference>
<dbReference type="GO" id="GO:0000287">
    <property type="term" value="F:magnesium ion binding"/>
    <property type="evidence" value="ECO:0007669"/>
    <property type="project" value="UniProtKB-UniRule"/>
</dbReference>
<dbReference type="eggNOG" id="COG2145">
    <property type="taxonomic scope" value="Bacteria"/>
</dbReference>
<dbReference type="EC" id="2.7.1.50" evidence="11"/>
<evidence type="ECO:0000256" key="7">
    <source>
        <dbReference type="ARBA" id="ARBA00022777"/>
    </source>
</evidence>
<feature type="binding site" evidence="11">
    <location>
        <position position="195"/>
    </location>
    <ligand>
        <name>substrate</name>
    </ligand>
</feature>
<dbReference type="InterPro" id="IPR000417">
    <property type="entry name" value="Hyethyz_kinase"/>
</dbReference>
<dbReference type="GO" id="GO:0009228">
    <property type="term" value="P:thiamine biosynthetic process"/>
    <property type="evidence" value="ECO:0007669"/>
    <property type="project" value="UniProtKB-KW"/>
</dbReference>
<dbReference type="NCBIfam" id="NF006830">
    <property type="entry name" value="PRK09355.1"/>
    <property type="match status" value="1"/>
</dbReference>
<comment type="caution">
    <text evidence="12">The sequence shown here is derived from an EMBL/GenBank/DDBJ whole genome shotgun (WGS) entry which is preliminary data.</text>
</comment>
<dbReference type="Pfam" id="PF02110">
    <property type="entry name" value="HK"/>
    <property type="match status" value="1"/>
</dbReference>
<evidence type="ECO:0000256" key="9">
    <source>
        <dbReference type="ARBA" id="ARBA00022842"/>
    </source>
</evidence>
<organism evidence="12 13">
    <name type="scientific">Acetonema longum DSM 6540</name>
    <dbReference type="NCBI Taxonomy" id="1009370"/>
    <lineage>
        <taxon>Bacteria</taxon>
        <taxon>Bacillati</taxon>
        <taxon>Bacillota</taxon>
        <taxon>Negativicutes</taxon>
        <taxon>Acetonemataceae</taxon>
        <taxon>Acetonema</taxon>
    </lineage>
</organism>
<dbReference type="EMBL" id="AFGF01000007">
    <property type="protein sequence ID" value="EGO65894.1"/>
    <property type="molecule type" value="Genomic_DNA"/>
</dbReference>
<keyword evidence="4 11" id="KW-0808">Transferase</keyword>
<keyword evidence="9 11" id="KW-0460">Magnesium</keyword>
<evidence type="ECO:0000256" key="1">
    <source>
        <dbReference type="ARBA" id="ARBA00001771"/>
    </source>
</evidence>
<reference evidence="12 13" key="1">
    <citation type="journal article" date="2011" name="EMBO J.">
        <title>Structural diversity of bacterial flagellar motors.</title>
        <authorList>
            <person name="Chen S."/>
            <person name="Beeby M."/>
            <person name="Murphy G.E."/>
            <person name="Leadbetter J.R."/>
            <person name="Hendrixson D.R."/>
            <person name="Briegel A."/>
            <person name="Li Z."/>
            <person name="Shi J."/>
            <person name="Tocheva E.I."/>
            <person name="Muller A."/>
            <person name="Dobro M.J."/>
            <person name="Jensen G.J."/>
        </authorList>
    </citation>
    <scope>NUCLEOTIDE SEQUENCE [LARGE SCALE GENOMIC DNA]</scope>
    <source>
        <strain evidence="12 13">DSM 6540</strain>
    </source>
</reference>
<dbReference type="UniPathway" id="UPA00060">
    <property type="reaction ID" value="UER00139"/>
</dbReference>
<protein>
    <recommendedName>
        <fullName evidence="11">Hydroxyethylthiazole kinase</fullName>
        <ecNumber evidence="11">2.7.1.50</ecNumber>
    </recommendedName>
    <alternativeName>
        <fullName evidence="11">4-methyl-5-beta-hydroxyethylthiazole kinase</fullName>
        <shortName evidence="11">TH kinase</shortName>
        <shortName evidence="11">Thz kinase</shortName>
    </alternativeName>
</protein>
<dbReference type="Gene3D" id="3.40.1190.20">
    <property type="match status" value="1"/>
</dbReference>
<dbReference type="PRINTS" id="PR01099">
    <property type="entry name" value="HYETHTZKNASE"/>
</dbReference>
<keyword evidence="10 11" id="KW-0784">Thiamine biosynthesis</keyword>
<dbReference type="RefSeq" id="WP_004573053.1">
    <property type="nucleotide sequence ID" value="NZ_AFGF01000007.1"/>
</dbReference>
<dbReference type="GO" id="GO:0004417">
    <property type="term" value="F:hydroxyethylthiazole kinase activity"/>
    <property type="evidence" value="ECO:0007669"/>
    <property type="project" value="UniProtKB-UniRule"/>
</dbReference>
<comment type="cofactor">
    <cofactor evidence="2 11">
        <name>Mg(2+)</name>
        <dbReference type="ChEBI" id="CHEBI:18420"/>
    </cofactor>
</comment>
<comment type="pathway">
    <text evidence="3 11">Cofactor biosynthesis; thiamine diphosphate biosynthesis; 4-methyl-5-(2-phosphoethyl)-thiazole from 5-(2-hydroxyethyl)-4-methylthiazole: step 1/1.</text>
</comment>
<dbReference type="InterPro" id="IPR029056">
    <property type="entry name" value="Ribokinase-like"/>
</dbReference>
<evidence type="ECO:0000256" key="6">
    <source>
        <dbReference type="ARBA" id="ARBA00022741"/>
    </source>
</evidence>
<evidence type="ECO:0000256" key="3">
    <source>
        <dbReference type="ARBA" id="ARBA00004868"/>
    </source>
</evidence>
<gene>
    <name evidence="11" type="primary">thiM</name>
    <name evidence="12" type="ORF">ALO_00695</name>
</gene>
<feature type="binding site" evidence="11">
    <location>
        <position position="168"/>
    </location>
    <ligand>
        <name>ATP</name>
        <dbReference type="ChEBI" id="CHEBI:30616"/>
    </ligand>
</feature>
<accession>F7NDN2</accession>
<evidence type="ECO:0000256" key="2">
    <source>
        <dbReference type="ARBA" id="ARBA00001946"/>
    </source>
</evidence>
<keyword evidence="6 11" id="KW-0547">Nucleotide-binding</keyword>
<evidence type="ECO:0000313" key="13">
    <source>
        <dbReference type="Proteomes" id="UP000003240"/>
    </source>
</evidence>
<sequence length="268" mass="28056">MDIARQAAAVIGRVREKKPLIHHLTNYVTVNDCANIALAIGASPVMADDPAEVEEMVSHAGALVLNIGTLNTRTIESMLIAGKKAAALGKPVVFDPVGVGATTLRTHTAQRIIQEVRPSVIRGNMSEIKILAGMNAGIRGVDSTADEQGGEAIARELSRRLGCVIAITGKTDVIAQGDKRCLIHNGHLMLTGITGSGCMTTSLVGCCCGAVDDLFAAAVAGVAVMGIAGEIAQKTLKTGEEQGTFRMRLFDAISTMQPDTLIHYGKIN</sequence>
<evidence type="ECO:0000256" key="10">
    <source>
        <dbReference type="ARBA" id="ARBA00022977"/>
    </source>
</evidence>
<dbReference type="PIRSF" id="PIRSF000513">
    <property type="entry name" value="Thz_kinase"/>
    <property type="match status" value="1"/>
</dbReference>
<dbReference type="SUPFAM" id="SSF53613">
    <property type="entry name" value="Ribokinase-like"/>
    <property type="match status" value="1"/>
</dbReference>
<dbReference type="GO" id="GO:0009229">
    <property type="term" value="P:thiamine diphosphate biosynthetic process"/>
    <property type="evidence" value="ECO:0007669"/>
    <property type="project" value="UniProtKB-UniRule"/>
</dbReference>
<evidence type="ECO:0000256" key="5">
    <source>
        <dbReference type="ARBA" id="ARBA00022723"/>
    </source>
</evidence>
<proteinExistence type="inferred from homology"/>
<dbReference type="HAMAP" id="MF_00228">
    <property type="entry name" value="Thz_kinase"/>
    <property type="match status" value="1"/>
</dbReference>
<feature type="binding site" evidence="11">
    <location>
        <position position="122"/>
    </location>
    <ligand>
        <name>ATP</name>
        <dbReference type="ChEBI" id="CHEBI:30616"/>
    </ligand>
</feature>
<evidence type="ECO:0000256" key="11">
    <source>
        <dbReference type="HAMAP-Rule" id="MF_00228"/>
    </source>
</evidence>
<keyword evidence="5 11" id="KW-0479">Metal-binding</keyword>
<comment type="function">
    <text evidence="11">Catalyzes the phosphorylation of the hydroxyl group of 4-methyl-5-beta-hydroxyethylthiazole (THZ).</text>
</comment>
<dbReference type="STRING" id="1009370.ALO_00695"/>
<evidence type="ECO:0000256" key="4">
    <source>
        <dbReference type="ARBA" id="ARBA00022679"/>
    </source>
</evidence>
<name>F7NDN2_9FIRM</name>
<comment type="catalytic activity">
    <reaction evidence="1 11">
        <text>5-(2-hydroxyethyl)-4-methylthiazole + ATP = 4-methyl-5-(2-phosphooxyethyl)-thiazole + ADP + H(+)</text>
        <dbReference type="Rhea" id="RHEA:24212"/>
        <dbReference type="ChEBI" id="CHEBI:15378"/>
        <dbReference type="ChEBI" id="CHEBI:17957"/>
        <dbReference type="ChEBI" id="CHEBI:30616"/>
        <dbReference type="ChEBI" id="CHEBI:58296"/>
        <dbReference type="ChEBI" id="CHEBI:456216"/>
        <dbReference type="EC" id="2.7.1.50"/>
    </reaction>
</comment>
<dbReference type="CDD" id="cd01170">
    <property type="entry name" value="THZ_kinase"/>
    <property type="match status" value="1"/>
</dbReference>